<gene>
    <name evidence="1" type="ORF">GX453_03310</name>
</gene>
<evidence type="ECO:0008006" key="3">
    <source>
        <dbReference type="Google" id="ProtNLM"/>
    </source>
</evidence>
<reference evidence="1 2" key="1">
    <citation type="journal article" date="2020" name="Biotechnol. Biofuels">
        <title>New insights from the biogas microbiome by comprehensive genome-resolved metagenomics of nearly 1600 species originating from multiple anaerobic digesters.</title>
        <authorList>
            <person name="Campanaro S."/>
            <person name="Treu L."/>
            <person name="Rodriguez-R L.M."/>
            <person name="Kovalovszki A."/>
            <person name="Ziels R.M."/>
            <person name="Maus I."/>
            <person name="Zhu X."/>
            <person name="Kougias P.G."/>
            <person name="Basile A."/>
            <person name="Luo G."/>
            <person name="Schluter A."/>
            <person name="Konstantinidis K.T."/>
            <person name="Angelidaki I."/>
        </authorList>
    </citation>
    <scope>NUCLEOTIDE SEQUENCE [LARGE SCALE GENOMIC DNA]</scope>
    <source>
        <strain evidence="1">AS27yjCOA_61</strain>
    </source>
</reference>
<accession>A0A847J086</accession>
<dbReference type="AlphaFoldDB" id="A0A847J086"/>
<feature type="non-terminal residue" evidence="1">
    <location>
        <position position="318"/>
    </location>
</feature>
<dbReference type="Proteomes" id="UP000559962">
    <property type="component" value="Unassembled WGS sequence"/>
</dbReference>
<name>A0A847J086_9LACT</name>
<evidence type="ECO:0000313" key="2">
    <source>
        <dbReference type="Proteomes" id="UP000559962"/>
    </source>
</evidence>
<dbReference type="EMBL" id="JAAYVO010000044">
    <property type="protein sequence ID" value="NLH35048.1"/>
    <property type="molecule type" value="Genomic_DNA"/>
</dbReference>
<organism evidence="1 2">
    <name type="scientific">Pseudolactococcus chungangensis</name>
    <dbReference type="NCBI Taxonomy" id="451457"/>
    <lineage>
        <taxon>Bacteria</taxon>
        <taxon>Bacillati</taxon>
        <taxon>Bacillota</taxon>
        <taxon>Bacilli</taxon>
        <taxon>Lactobacillales</taxon>
        <taxon>Streptococcaceae</taxon>
        <taxon>Pseudolactococcus</taxon>
    </lineage>
</organism>
<proteinExistence type="predicted"/>
<evidence type="ECO:0000313" key="1">
    <source>
        <dbReference type="EMBL" id="NLH35048.1"/>
    </source>
</evidence>
<protein>
    <recommendedName>
        <fullName evidence="3">DNA polymerase</fullName>
    </recommendedName>
</protein>
<sequence>MSKIKTMSIDIETFSDVDLQKSGVYKYVQSSVFEILLFGYSINGSDVIIVDLAQGETIPLDIIMALTDENIIKWAFNAQFERICLSAYLKKYYPQYFYSYSIAEDTVGDYLDPRSWRCSMIWSAYMGLPLSLAGVGTVLGLEEQKLKEGKDLIRYFCVPCKPTKTNGGRMRNLPHHDMAKWHTFISYNKRDVEVEISIQAKLEKFSVPNFIWEEYHLDQEINDRGIQLDMDVVVNAISIDERSKDQLSQAMQKLTNIENPNSVQQMKQWLSNNGLETDSLDKKVVTDLLKTATEPFRSVLILRQQLAKSSVKKYQAME</sequence>
<dbReference type="SUPFAM" id="SSF56672">
    <property type="entry name" value="DNA/RNA polymerases"/>
    <property type="match status" value="1"/>
</dbReference>
<comment type="caution">
    <text evidence="1">The sequence shown here is derived from an EMBL/GenBank/DDBJ whole genome shotgun (WGS) entry which is preliminary data.</text>
</comment>
<dbReference type="InterPro" id="IPR043502">
    <property type="entry name" value="DNA/RNA_pol_sf"/>
</dbReference>